<feature type="region of interest" description="Disordered" evidence="2">
    <location>
        <begin position="143"/>
        <end position="169"/>
    </location>
</feature>
<dbReference type="CDD" id="cd18793">
    <property type="entry name" value="SF2_C_SNF"/>
    <property type="match status" value="1"/>
</dbReference>
<comment type="caution">
    <text evidence="5">The sequence shown here is derived from an EMBL/GenBank/DDBJ whole genome shotgun (WGS) entry which is preliminary data.</text>
</comment>
<keyword evidence="5" id="KW-0347">Helicase</keyword>
<dbReference type="SMART" id="SM00487">
    <property type="entry name" value="DEXDc"/>
    <property type="match status" value="1"/>
</dbReference>
<evidence type="ECO:0000256" key="2">
    <source>
        <dbReference type="SAM" id="MobiDB-lite"/>
    </source>
</evidence>
<evidence type="ECO:0000313" key="6">
    <source>
        <dbReference type="Proteomes" id="UP000307087"/>
    </source>
</evidence>
<dbReference type="SUPFAM" id="SSF52540">
    <property type="entry name" value="P-loop containing nucleoside triphosphate hydrolases"/>
    <property type="match status" value="2"/>
</dbReference>
<dbReference type="Pfam" id="PF00176">
    <property type="entry name" value="SNF2-rel_dom"/>
    <property type="match status" value="1"/>
</dbReference>
<feature type="domain" description="Helicase C-terminal" evidence="4">
    <location>
        <begin position="792"/>
        <end position="946"/>
    </location>
</feature>
<dbReference type="PROSITE" id="PS51194">
    <property type="entry name" value="HELICASE_CTER"/>
    <property type="match status" value="1"/>
</dbReference>
<evidence type="ECO:0000256" key="1">
    <source>
        <dbReference type="ARBA" id="ARBA00022801"/>
    </source>
</evidence>
<keyword evidence="6" id="KW-1185">Reference proteome</keyword>
<keyword evidence="5" id="KW-0067">ATP-binding</keyword>
<dbReference type="EMBL" id="STGW01000017">
    <property type="protein sequence ID" value="THV09079.1"/>
    <property type="molecule type" value="Genomic_DNA"/>
</dbReference>
<dbReference type="PANTHER" id="PTHR45629:SF7">
    <property type="entry name" value="DNA EXCISION REPAIR PROTEIN ERCC-6-RELATED"/>
    <property type="match status" value="1"/>
</dbReference>
<dbReference type="GO" id="GO:0005524">
    <property type="term" value="F:ATP binding"/>
    <property type="evidence" value="ECO:0007669"/>
    <property type="project" value="InterPro"/>
</dbReference>
<reference evidence="5 6" key="1">
    <citation type="journal article" date="2009" name="Int. J. Syst. Evol. Microbiol.">
        <title>Nocardioides caeni sp. nov., isolated from wastewater.</title>
        <authorList>
            <person name="Yoon J.H."/>
            <person name="Kang S.J."/>
            <person name="Park S."/>
            <person name="Kim W."/>
            <person name="Oh T.K."/>
        </authorList>
    </citation>
    <scope>NUCLEOTIDE SEQUENCE [LARGE SCALE GENOMIC DNA]</scope>
    <source>
        <strain evidence="5 6">DSM 23134</strain>
    </source>
</reference>
<feature type="compositionally biased region" description="Low complexity" evidence="2">
    <location>
        <begin position="143"/>
        <end position="161"/>
    </location>
</feature>
<dbReference type="InterPro" id="IPR050496">
    <property type="entry name" value="SNF2_RAD54_helicase_repair"/>
</dbReference>
<dbReference type="InterPro" id="IPR022138">
    <property type="entry name" value="DUF3670"/>
</dbReference>
<dbReference type="Pfam" id="PF12419">
    <property type="entry name" value="DUF3670"/>
    <property type="match status" value="1"/>
</dbReference>
<dbReference type="GO" id="GO:0016787">
    <property type="term" value="F:hydrolase activity"/>
    <property type="evidence" value="ECO:0007669"/>
    <property type="project" value="UniProtKB-KW"/>
</dbReference>
<dbReference type="Gene3D" id="3.40.50.10810">
    <property type="entry name" value="Tandem AAA-ATPase domain"/>
    <property type="match status" value="1"/>
</dbReference>
<evidence type="ECO:0000313" key="5">
    <source>
        <dbReference type="EMBL" id="THV09079.1"/>
    </source>
</evidence>
<dbReference type="Gene3D" id="3.40.50.300">
    <property type="entry name" value="P-loop containing nucleotide triphosphate hydrolases"/>
    <property type="match status" value="1"/>
</dbReference>
<dbReference type="SMART" id="SM00490">
    <property type="entry name" value="HELICc"/>
    <property type="match status" value="1"/>
</dbReference>
<dbReference type="FunFam" id="3.40.50.10810:FF:000031">
    <property type="entry name" value="Helicase, SNF2/RAD54 family"/>
    <property type="match status" value="1"/>
</dbReference>
<dbReference type="InterPro" id="IPR027417">
    <property type="entry name" value="P-loop_NTPase"/>
</dbReference>
<dbReference type="GO" id="GO:0015616">
    <property type="term" value="F:DNA translocase activity"/>
    <property type="evidence" value="ECO:0007669"/>
    <property type="project" value="TreeGrafter"/>
</dbReference>
<protein>
    <submittedName>
        <fullName evidence="5">DEAD/DEAH box helicase</fullName>
    </submittedName>
</protein>
<dbReference type="InterPro" id="IPR014001">
    <property type="entry name" value="Helicase_ATP-bd"/>
</dbReference>
<proteinExistence type="predicted"/>
<dbReference type="InterPro" id="IPR000330">
    <property type="entry name" value="SNF2_N"/>
</dbReference>
<dbReference type="RefSeq" id="WP_136564172.1">
    <property type="nucleotide sequence ID" value="NZ_BAABLS010000006.1"/>
</dbReference>
<dbReference type="FunFam" id="3.40.50.300:FF:000533">
    <property type="entry name" value="Helicase, Snf2 family"/>
    <property type="match status" value="1"/>
</dbReference>
<dbReference type="PROSITE" id="PS51192">
    <property type="entry name" value="HELICASE_ATP_BIND_1"/>
    <property type="match status" value="1"/>
</dbReference>
<dbReference type="PANTHER" id="PTHR45629">
    <property type="entry name" value="SNF2/RAD54 FAMILY MEMBER"/>
    <property type="match status" value="1"/>
</dbReference>
<accession>A0A4S8N239</accession>
<feature type="domain" description="Helicase ATP-binding" evidence="3">
    <location>
        <begin position="488"/>
        <end position="663"/>
    </location>
</feature>
<sequence>MSFVPVTGPATFRAGRPARDGSIEFRSAAPDGADGADGRVVALPLRAALPVLHRARDDRDAHPSVLLLSSAALLGLRLVAAGRIAPDDDQPGWRVAELDDRDREAVDRLLLARTYDGLDPADARVIVEGVLDGVADTMTRAAPVARPRTRRPASAPSSPAPGGDQSAVAPESFAERVRARLAARVEAEQRAASVAALPELVRVSLRVEADEGELEAGSVRLVVQVHDERDPMHVCDAGVLWSADPDDPEVAESHGFGPRARIHAGIALRGAAEAWPVLDRLLALAVPDEITLDGDEIASLLGHVGALRDARVDVHWPRGLGPRLTTRAVLDRRPDPLGPAGRQDPAELPFQDSPFSMDGLFSFSWQVALGDDALTDAEMDELARAASPVIKLRGAWTIVDPTVALRARKRLIRKATGAQALAAALTGVTELPADGEAESSSTQVIVGARLLDVREQVLAAATRDPLPAPAGLAASLRDYQRQGLTWLADLTGLGLGACLADDMGLGKTITLIALHLHRLETGAAAGRPTLVVCPASLLGNWEAEIRRFAPDCPVRRFHGSARELPGASEAADESVLVGVTKGAGFVLTTYGTLRRDDGADGALAAIDWDLVVADEAQHVKNSRTSTARALRKVPSRARVALTGTPVENDLTELWSILDWCVPGLLGSRQAFRRVWAAPIESGAEPTKARQFADLIGPFLLRRRKSDPGIAPELPAKTETDHLLSLTREQVVLYEGFVRDTMERIEALPADDPRRRGLVLALLTGLKQICNHPAQFLKQESARLVGRSEKVELLEELVSTVVAEGGALLVFTQYVAMGRLIERHLADIGMPHQFLHGQTPVREREAMVARFQAGEVPVFLLSLKAGGTGLNLTRADHVVHVDRWWNPAVEEQATDRAYRIGQTRPVQVHRMTAQGTIEERVAALLGRKRQLADAVLARGDAALTELGNAELRDLVTLRTDQRRQQILDDLRAREEG</sequence>
<organism evidence="5 6">
    <name type="scientific">Nocardioides caeni</name>
    <dbReference type="NCBI Taxonomy" id="574700"/>
    <lineage>
        <taxon>Bacteria</taxon>
        <taxon>Bacillati</taxon>
        <taxon>Actinomycetota</taxon>
        <taxon>Actinomycetes</taxon>
        <taxon>Propionibacteriales</taxon>
        <taxon>Nocardioidaceae</taxon>
        <taxon>Nocardioides</taxon>
    </lineage>
</organism>
<name>A0A4S8N239_9ACTN</name>
<dbReference type="AlphaFoldDB" id="A0A4S8N239"/>
<keyword evidence="5" id="KW-0547">Nucleotide-binding</keyword>
<dbReference type="InterPro" id="IPR049730">
    <property type="entry name" value="SNF2/RAD54-like_C"/>
</dbReference>
<keyword evidence="1" id="KW-0378">Hydrolase</keyword>
<dbReference type="Proteomes" id="UP000307087">
    <property type="component" value="Unassembled WGS sequence"/>
</dbReference>
<evidence type="ECO:0000259" key="4">
    <source>
        <dbReference type="PROSITE" id="PS51194"/>
    </source>
</evidence>
<dbReference type="InterPro" id="IPR001650">
    <property type="entry name" value="Helicase_C-like"/>
</dbReference>
<dbReference type="Pfam" id="PF00271">
    <property type="entry name" value="Helicase_C"/>
    <property type="match status" value="1"/>
</dbReference>
<dbReference type="GO" id="GO:0004386">
    <property type="term" value="F:helicase activity"/>
    <property type="evidence" value="ECO:0007669"/>
    <property type="project" value="UniProtKB-KW"/>
</dbReference>
<gene>
    <name evidence="5" type="ORF">E9934_17365</name>
</gene>
<evidence type="ECO:0000259" key="3">
    <source>
        <dbReference type="PROSITE" id="PS51192"/>
    </source>
</evidence>
<dbReference type="OrthoDB" id="9760715at2"/>
<dbReference type="InterPro" id="IPR038718">
    <property type="entry name" value="SNF2-like_sf"/>
</dbReference>